<proteinExistence type="predicted"/>
<keyword evidence="3" id="KW-1185">Reference proteome</keyword>
<dbReference type="Proteomes" id="UP000604341">
    <property type="component" value="Unassembled WGS sequence"/>
</dbReference>
<dbReference type="RefSeq" id="WP_189070809.1">
    <property type="nucleotide sequence ID" value="NZ_BMPE01000025.1"/>
</dbReference>
<name>A0ABQ2FQS5_9DEIO</name>
<keyword evidence="1" id="KW-0472">Membrane</keyword>
<dbReference type="EMBL" id="BMPE01000025">
    <property type="protein sequence ID" value="GGL17644.1"/>
    <property type="molecule type" value="Genomic_DNA"/>
</dbReference>
<gene>
    <name evidence="2" type="ORF">GCM10010844_40600</name>
</gene>
<feature type="transmembrane region" description="Helical" evidence="1">
    <location>
        <begin position="74"/>
        <end position="99"/>
    </location>
</feature>
<organism evidence="2 3">
    <name type="scientific">Deinococcus radiotolerans</name>
    <dbReference type="NCBI Taxonomy" id="1309407"/>
    <lineage>
        <taxon>Bacteria</taxon>
        <taxon>Thermotogati</taxon>
        <taxon>Deinococcota</taxon>
        <taxon>Deinococci</taxon>
        <taxon>Deinococcales</taxon>
        <taxon>Deinococcaceae</taxon>
        <taxon>Deinococcus</taxon>
    </lineage>
</organism>
<evidence type="ECO:0000313" key="3">
    <source>
        <dbReference type="Proteomes" id="UP000604341"/>
    </source>
</evidence>
<reference evidence="3" key="1">
    <citation type="journal article" date="2019" name="Int. J. Syst. Evol. Microbiol.">
        <title>The Global Catalogue of Microorganisms (GCM) 10K type strain sequencing project: providing services to taxonomists for standard genome sequencing and annotation.</title>
        <authorList>
            <consortium name="The Broad Institute Genomics Platform"/>
            <consortium name="The Broad Institute Genome Sequencing Center for Infectious Disease"/>
            <person name="Wu L."/>
            <person name="Ma J."/>
        </authorList>
    </citation>
    <scope>NUCLEOTIDE SEQUENCE [LARGE SCALE GENOMIC DNA]</scope>
    <source>
        <strain evidence="3">JCM 19173</strain>
    </source>
</reference>
<accession>A0ABQ2FQS5</accession>
<keyword evidence="1" id="KW-0812">Transmembrane</keyword>
<feature type="transmembrane region" description="Helical" evidence="1">
    <location>
        <begin position="166"/>
        <end position="185"/>
    </location>
</feature>
<sequence length="201" mass="22614">MPTNPTLDRLMTLLCLPLPKPIRADYTRDWLAECETQPRPLLSALRYVPEVIGLCATYEAPETQRGRIKRLDRVLLFSSRSMVVLAALWFSLFIAYLTLAGAWTPGLQTWMLTRLIGLVVAAWVAWRGLGRDVHWLRSTRGGSAALLLGLLSPFLIGWFIPSTGDVMGVAWICALFIIPTWDAYWGVQHPLKTPGVFGRHR</sequence>
<protein>
    <submittedName>
        <fullName evidence="2">Uncharacterized protein</fullName>
    </submittedName>
</protein>
<keyword evidence="1" id="KW-1133">Transmembrane helix</keyword>
<evidence type="ECO:0000256" key="1">
    <source>
        <dbReference type="SAM" id="Phobius"/>
    </source>
</evidence>
<feature type="transmembrane region" description="Helical" evidence="1">
    <location>
        <begin position="141"/>
        <end position="160"/>
    </location>
</feature>
<evidence type="ECO:0000313" key="2">
    <source>
        <dbReference type="EMBL" id="GGL17644.1"/>
    </source>
</evidence>
<feature type="transmembrane region" description="Helical" evidence="1">
    <location>
        <begin position="111"/>
        <end position="129"/>
    </location>
</feature>
<comment type="caution">
    <text evidence="2">The sequence shown here is derived from an EMBL/GenBank/DDBJ whole genome shotgun (WGS) entry which is preliminary data.</text>
</comment>